<dbReference type="GeneID" id="93742131"/>
<name>A0A0R0AB35_9GAMM</name>
<gene>
    <name evidence="4" type="ORF">ARC78_13780</name>
</gene>
<accession>A0A0R0AB35</accession>
<dbReference type="GO" id="GO:0003700">
    <property type="term" value="F:DNA-binding transcription factor activity"/>
    <property type="evidence" value="ECO:0007669"/>
    <property type="project" value="InterPro"/>
</dbReference>
<reference evidence="4 5" key="1">
    <citation type="submission" date="2015-10" db="EMBL/GenBank/DDBJ databases">
        <title>Genome sequencing and analysis of members of genus Stenotrophomonas.</title>
        <authorList>
            <person name="Patil P.P."/>
            <person name="Midha S."/>
            <person name="Patil P.B."/>
        </authorList>
    </citation>
    <scope>NUCLEOTIDE SEQUENCE [LARGE SCALE GENOMIC DNA]</scope>
    <source>
        <strain evidence="4 5">JCM 9942</strain>
    </source>
</reference>
<dbReference type="RefSeq" id="WP_017357196.1">
    <property type="nucleotide sequence ID" value="NZ_BAZI01000148.1"/>
</dbReference>
<organism evidence="4 5">
    <name type="scientific">Stenotrophomonas pictorum JCM 9942</name>
    <dbReference type="NCBI Taxonomy" id="1236960"/>
    <lineage>
        <taxon>Bacteria</taxon>
        <taxon>Pseudomonadati</taxon>
        <taxon>Pseudomonadota</taxon>
        <taxon>Gammaproteobacteria</taxon>
        <taxon>Lysobacterales</taxon>
        <taxon>Lysobacteraceae</taxon>
        <taxon>Stenotrophomonas</taxon>
    </lineage>
</organism>
<dbReference type="GO" id="GO:0003677">
    <property type="term" value="F:DNA binding"/>
    <property type="evidence" value="ECO:0007669"/>
    <property type="project" value="UniProtKB-KW"/>
</dbReference>
<protein>
    <recommendedName>
        <fullName evidence="3">HTH merR-type domain-containing protein</fullName>
    </recommendedName>
</protein>
<feature type="domain" description="HTH merR-type" evidence="3">
    <location>
        <begin position="11"/>
        <end position="80"/>
    </location>
</feature>
<evidence type="ECO:0000313" key="4">
    <source>
        <dbReference type="EMBL" id="KRG39746.1"/>
    </source>
</evidence>
<evidence type="ECO:0000256" key="1">
    <source>
        <dbReference type="ARBA" id="ARBA00023125"/>
    </source>
</evidence>
<proteinExistence type="predicted"/>
<dbReference type="EMBL" id="LLXS01000043">
    <property type="protein sequence ID" value="KRG39746.1"/>
    <property type="molecule type" value="Genomic_DNA"/>
</dbReference>
<feature type="coiled-coil region" evidence="2">
    <location>
        <begin position="92"/>
        <end position="119"/>
    </location>
</feature>
<dbReference type="InterPro" id="IPR009061">
    <property type="entry name" value="DNA-bd_dom_put_sf"/>
</dbReference>
<dbReference type="Pfam" id="PF13411">
    <property type="entry name" value="MerR_1"/>
    <property type="match status" value="1"/>
</dbReference>
<sequence length="170" mass="19254">MTTKEEVTLPLMTVRQLARQGDVTVHVVRNYLRRGLLQAATHTEGGYQLFSTSELLRLHFIRTAQHLGFTLGEIEEIIHHSLLRHSPCPLVRDIIRRRLDDTRQQLDRLLAMHGRMERAIHAWAELPDSIPTGDDVCALIESVAAAEGGGFVKSTPRRLLGRRPTEENLP</sequence>
<dbReference type="PRINTS" id="PR00040">
    <property type="entry name" value="HTHMERR"/>
</dbReference>
<dbReference type="AlphaFoldDB" id="A0A0R0AB35"/>
<dbReference type="PROSITE" id="PS50937">
    <property type="entry name" value="HTH_MERR_2"/>
    <property type="match status" value="1"/>
</dbReference>
<dbReference type="PANTHER" id="PTHR30204:SF92">
    <property type="entry name" value="HTH-TYPE TRANSCRIPTIONAL REGULATOR ZNTR"/>
    <property type="match status" value="1"/>
</dbReference>
<keyword evidence="1" id="KW-0238">DNA-binding</keyword>
<evidence type="ECO:0000313" key="5">
    <source>
        <dbReference type="Proteomes" id="UP000050836"/>
    </source>
</evidence>
<dbReference type="Gene3D" id="1.10.1660.10">
    <property type="match status" value="1"/>
</dbReference>
<dbReference type="InterPro" id="IPR047057">
    <property type="entry name" value="MerR_fam"/>
</dbReference>
<evidence type="ECO:0000256" key="2">
    <source>
        <dbReference type="SAM" id="Coils"/>
    </source>
</evidence>
<dbReference type="Proteomes" id="UP000050836">
    <property type="component" value="Unassembled WGS sequence"/>
</dbReference>
<evidence type="ECO:0000259" key="3">
    <source>
        <dbReference type="PROSITE" id="PS50937"/>
    </source>
</evidence>
<dbReference type="OrthoDB" id="9808480at2"/>
<comment type="caution">
    <text evidence="4">The sequence shown here is derived from an EMBL/GenBank/DDBJ whole genome shotgun (WGS) entry which is preliminary data.</text>
</comment>
<keyword evidence="2" id="KW-0175">Coiled coil</keyword>
<dbReference type="SMART" id="SM00422">
    <property type="entry name" value="HTH_MERR"/>
    <property type="match status" value="1"/>
</dbReference>
<keyword evidence="5" id="KW-1185">Reference proteome</keyword>
<dbReference type="InterPro" id="IPR000551">
    <property type="entry name" value="MerR-type_HTH_dom"/>
</dbReference>
<dbReference type="PANTHER" id="PTHR30204">
    <property type="entry name" value="REDOX-CYCLING DRUG-SENSING TRANSCRIPTIONAL ACTIVATOR SOXR"/>
    <property type="match status" value="1"/>
</dbReference>
<dbReference type="SUPFAM" id="SSF46955">
    <property type="entry name" value="Putative DNA-binding domain"/>
    <property type="match status" value="1"/>
</dbReference>